<accession>A0ABQ7Z9S0</accession>
<name>A0ABQ7Z9S0_BRANA</name>
<dbReference type="Pfam" id="PF00646">
    <property type="entry name" value="F-box"/>
    <property type="match status" value="1"/>
</dbReference>
<keyword evidence="7" id="KW-1185">Reference proteome</keyword>
<dbReference type="PROSITE" id="PS00518">
    <property type="entry name" value="ZF_RING_1"/>
    <property type="match status" value="1"/>
</dbReference>
<keyword evidence="4" id="KW-1133">Transmembrane helix</keyword>
<dbReference type="InterPro" id="IPR017451">
    <property type="entry name" value="F-box-assoc_interact_dom"/>
</dbReference>
<dbReference type="NCBIfam" id="TIGR01640">
    <property type="entry name" value="F_box_assoc_1"/>
    <property type="match status" value="1"/>
</dbReference>
<evidence type="ECO:0000256" key="3">
    <source>
        <dbReference type="ARBA" id="ARBA00022833"/>
    </source>
</evidence>
<keyword evidence="4" id="KW-0812">Transmembrane</keyword>
<reference evidence="6 7" key="1">
    <citation type="submission" date="2021-05" db="EMBL/GenBank/DDBJ databases">
        <title>Genome Assembly of Synthetic Allotetraploid Brassica napus Reveals Homoeologous Exchanges between Subgenomes.</title>
        <authorList>
            <person name="Davis J.T."/>
        </authorList>
    </citation>
    <scope>NUCLEOTIDE SEQUENCE [LARGE SCALE GENOMIC DNA]</scope>
    <source>
        <strain evidence="7">cv. Da-Ae</strain>
        <tissue evidence="6">Seedling</tissue>
    </source>
</reference>
<evidence type="ECO:0000256" key="1">
    <source>
        <dbReference type="ARBA" id="ARBA00022723"/>
    </source>
</evidence>
<keyword evidence="1" id="KW-0479">Metal-binding</keyword>
<keyword evidence="4" id="KW-0472">Membrane</keyword>
<dbReference type="SUPFAM" id="SSF50965">
    <property type="entry name" value="Galactose oxidase, central domain"/>
    <property type="match status" value="1"/>
</dbReference>
<dbReference type="InterPro" id="IPR001810">
    <property type="entry name" value="F-box_dom"/>
</dbReference>
<comment type="caution">
    <text evidence="6">The sequence shown here is derived from an EMBL/GenBank/DDBJ whole genome shotgun (WGS) entry which is preliminary data.</text>
</comment>
<evidence type="ECO:0000259" key="5">
    <source>
        <dbReference type="SMART" id="SM00256"/>
    </source>
</evidence>
<gene>
    <name evidence="6" type="ORF">HID58_064365</name>
</gene>
<dbReference type="Pfam" id="PF14299">
    <property type="entry name" value="PP2"/>
    <property type="match status" value="1"/>
</dbReference>
<organism evidence="6 7">
    <name type="scientific">Brassica napus</name>
    <name type="common">Rape</name>
    <dbReference type="NCBI Taxonomy" id="3708"/>
    <lineage>
        <taxon>Eukaryota</taxon>
        <taxon>Viridiplantae</taxon>
        <taxon>Streptophyta</taxon>
        <taxon>Embryophyta</taxon>
        <taxon>Tracheophyta</taxon>
        <taxon>Spermatophyta</taxon>
        <taxon>Magnoliopsida</taxon>
        <taxon>eudicotyledons</taxon>
        <taxon>Gunneridae</taxon>
        <taxon>Pentapetalae</taxon>
        <taxon>rosids</taxon>
        <taxon>malvids</taxon>
        <taxon>Brassicales</taxon>
        <taxon>Brassicaceae</taxon>
        <taxon>Brassiceae</taxon>
        <taxon>Brassica</taxon>
    </lineage>
</organism>
<dbReference type="PANTHER" id="PTHR31111">
    <property type="entry name" value="BNAA05G37150D PROTEIN-RELATED"/>
    <property type="match status" value="1"/>
</dbReference>
<feature type="transmembrane region" description="Helical" evidence="4">
    <location>
        <begin position="646"/>
        <end position="668"/>
    </location>
</feature>
<protein>
    <recommendedName>
        <fullName evidence="5">F-box domain-containing protein</fullName>
    </recommendedName>
</protein>
<keyword evidence="2" id="KW-0863">Zinc-finger</keyword>
<evidence type="ECO:0000256" key="2">
    <source>
        <dbReference type="ARBA" id="ARBA00022771"/>
    </source>
</evidence>
<dbReference type="InterPro" id="IPR036047">
    <property type="entry name" value="F-box-like_dom_sf"/>
</dbReference>
<dbReference type="InterPro" id="IPR017907">
    <property type="entry name" value="Znf_RING_CS"/>
</dbReference>
<dbReference type="EMBL" id="JAGKQM010000015">
    <property type="protein sequence ID" value="KAH0876971.1"/>
    <property type="molecule type" value="Genomic_DNA"/>
</dbReference>
<dbReference type="Pfam" id="PF08268">
    <property type="entry name" value="FBA_3"/>
    <property type="match status" value="1"/>
</dbReference>
<dbReference type="InterPro" id="IPR011043">
    <property type="entry name" value="Gal_Oxase/kelch_b-propeller"/>
</dbReference>
<dbReference type="Proteomes" id="UP000824890">
    <property type="component" value="Unassembled WGS sequence"/>
</dbReference>
<dbReference type="InterPro" id="IPR025886">
    <property type="entry name" value="PP2-like"/>
</dbReference>
<keyword evidence="3" id="KW-0862">Zinc</keyword>
<dbReference type="PANTHER" id="PTHR31111:SF113">
    <property type="entry name" value="F-BOX ASSOCIATED UBIQUITINATION EFFECTOR FAMILY PROTEIN"/>
    <property type="match status" value="1"/>
</dbReference>
<evidence type="ECO:0000313" key="6">
    <source>
        <dbReference type="EMBL" id="KAH0876971.1"/>
    </source>
</evidence>
<dbReference type="InterPro" id="IPR013187">
    <property type="entry name" value="F-box-assoc_dom_typ3"/>
</dbReference>
<sequence length="911" mass="104222">MRGEYKNPNSIYITPELLEEIFLVLPLKSILIFKTVSKQWRSILESEMFVRRRRRMNVQKEPKLLAAYKCRCGDQPSLLPESRFEGDEEIVCLHCGDARPSMSCDGLVCIPEPESIIVLNPSTGQLRRFPPCPDPLSSRFRNGSEEFFQGNWVMGFGKDIVTGSYKVVKMCVEPIEEECDLLSVESGEWRKLRLPPYVHHVGRKSVCVNGSIYWMFSGRRLQIGIGYKILALDLHRLEFHNVSVPSATWVTRSTEIVNLGERLAIAKSTILPEWTLEIWTMNANEEKWSKTFSINLGDLDSNLPLTRYGMDFTPVTVSKQGNVVFCNNFRNLFKYYSEAKEIRCLSLDTLVISPYIENLVPLSGHQEYQTRTCRCRLFSKHQEQCFKMSKLLKWVSFGILDMFNLYVRKLANRIGISEGYATVLLLSNDWDEASTVEEWNQADNDLATRSGIVVYAEYLTTEGFCDSCETHTTCKTYGCSHLLCRICVKGNYVEQNIRSGSLNVKCLISECNKNMSCSRFLDDVSLDCKNSFNAALAENYTLSKSKNAVQNPIASLKGWLVAYLRANKWNFVSRAATFLQSNMWTLLASLLFAILVCQQFCGGITFTCVGVYSALCLVARYVCWGHMMKLIFAFFFYKLVTTNSVFTAAAFSSAATLVLIFAAIVGLVRRCFQIVMRIFRYISSAYVSSVFRVAGNSDFAWEKFIPSVYGRLISSLTHLSFSSKKEIYRCLCESILIDNGRKIEKLTRKITYVLSARDRSITWGDQRHYWSWSHRSDSKSTLKNFKLYYKFSEGIRLIMDRAYGLDLVPADTWIKVGNGEKKAKTSFLSCLDNKKQQMERMAKKDEIIGTHRKELKMREDGWMEIELGKFETGREGEEEEEVVMSLTKVKGYQLKGGIIIDGVEVRPKPQK</sequence>
<feature type="domain" description="F-box" evidence="5">
    <location>
        <begin position="13"/>
        <end position="53"/>
    </location>
</feature>
<evidence type="ECO:0000256" key="4">
    <source>
        <dbReference type="SAM" id="Phobius"/>
    </source>
</evidence>
<dbReference type="SUPFAM" id="SSF81383">
    <property type="entry name" value="F-box domain"/>
    <property type="match status" value="1"/>
</dbReference>
<proteinExistence type="predicted"/>
<evidence type="ECO:0000313" key="7">
    <source>
        <dbReference type="Proteomes" id="UP000824890"/>
    </source>
</evidence>
<dbReference type="SMART" id="SM00256">
    <property type="entry name" value="FBOX"/>
    <property type="match status" value="1"/>
</dbReference>